<dbReference type="Proteomes" id="UP001212152">
    <property type="component" value="Unassembled WGS sequence"/>
</dbReference>
<evidence type="ECO:0000256" key="7">
    <source>
        <dbReference type="SAM" id="MobiDB-lite"/>
    </source>
</evidence>
<feature type="domain" description="POLO box" evidence="8">
    <location>
        <begin position="241"/>
        <end position="327"/>
    </location>
</feature>
<dbReference type="Pfam" id="PF00659">
    <property type="entry name" value="POLO_box"/>
    <property type="match status" value="2"/>
</dbReference>
<dbReference type="EMBL" id="JADGJQ010000080">
    <property type="protein sequence ID" value="KAJ3172268.1"/>
    <property type="molecule type" value="Genomic_DNA"/>
</dbReference>
<sequence length="460" mass="51232">MSRQKSQDAGGGVLAPARTASLTSDYENLPNKSNGSYGRVAHGKGINAWPVIDTWVTQFFLQFAEISSFEKLIPAVLKILIQIQKMLVLPSMGGALRTTVDLTPPQRKRRRPLARQPARLHQARTTIVPSMAIEQHNRQTARARLLKNPWRIHPDPDAENAGITLNGTRSKDARGSYALATQAPPSPRASTDTSPSHANFDRVADIRRSVLSEMHANLQAALSRSSFSSVDHTELSPPRVFISKWIDYSNKYGVGYHLRGGSVGVYFNDSTSLILAADKHHCEYLFYDRGDNPPPSLQRIAFTRTSYPPDLKKKMTLLDHFWGYMQDNLNTAVQDASQPQISQQTENLDFLTKYVRTHQGVIFRLSNQIVQLNLFDHSKIILSRAGLVVTYIDRDGTFATRSLASFLSSGNPDVRKRLCYLMEILSHMIAKKQKRAAAAVAAAEMSADARRGVLAERQGP</sequence>
<evidence type="ECO:0000256" key="2">
    <source>
        <dbReference type="ARBA" id="ARBA00022679"/>
    </source>
</evidence>
<dbReference type="GO" id="GO:0000922">
    <property type="term" value="C:spindle pole"/>
    <property type="evidence" value="ECO:0007669"/>
    <property type="project" value="TreeGrafter"/>
</dbReference>
<dbReference type="Gene3D" id="3.30.1120.30">
    <property type="entry name" value="POLO box domain"/>
    <property type="match status" value="2"/>
</dbReference>
<dbReference type="InterPro" id="IPR033695">
    <property type="entry name" value="POLO_box_2"/>
</dbReference>
<evidence type="ECO:0000313" key="10">
    <source>
        <dbReference type="Proteomes" id="UP001212152"/>
    </source>
</evidence>
<evidence type="ECO:0000313" key="9">
    <source>
        <dbReference type="EMBL" id="KAJ3172268.1"/>
    </source>
</evidence>
<evidence type="ECO:0000256" key="3">
    <source>
        <dbReference type="ARBA" id="ARBA00022737"/>
    </source>
</evidence>
<evidence type="ECO:0000259" key="8">
    <source>
        <dbReference type="PROSITE" id="PS50078"/>
    </source>
</evidence>
<dbReference type="InterPro" id="IPR000959">
    <property type="entry name" value="POLO_box_dom"/>
</dbReference>
<keyword evidence="5 9" id="KW-0418">Kinase</keyword>
<accession>A0AAD5TDA7</accession>
<reference evidence="9" key="1">
    <citation type="submission" date="2020-05" db="EMBL/GenBank/DDBJ databases">
        <title>Phylogenomic resolution of chytrid fungi.</title>
        <authorList>
            <person name="Stajich J.E."/>
            <person name="Amses K."/>
            <person name="Simmons R."/>
            <person name="Seto K."/>
            <person name="Myers J."/>
            <person name="Bonds A."/>
            <person name="Quandt C.A."/>
            <person name="Barry K."/>
            <person name="Liu P."/>
            <person name="Grigoriev I."/>
            <person name="Longcore J.E."/>
            <person name="James T.Y."/>
        </authorList>
    </citation>
    <scope>NUCLEOTIDE SEQUENCE</scope>
    <source>
        <strain evidence="9">JEL0379</strain>
    </source>
</reference>
<dbReference type="GO" id="GO:0005634">
    <property type="term" value="C:nucleus"/>
    <property type="evidence" value="ECO:0007669"/>
    <property type="project" value="TreeGrafter"/>
</dbReference>
<evidence type="ECO:0000256" key="5">
    <source>
        <dbReference type="ARBA" id="ARBA00022777"/>
    </source>
</evidence>
<dbReference type="CDD" id="cd13117">
    <property type="entry name" value="POLO_box_2"/>
    <property type="match status" value="1"/>
</dbReference>
<proteinExistence type="predicted"/>
<dbReference type="InterPro" id="IPR033701">
    <property type="entry name" value="POLO_box_1"/>
</dbReference>
<dbReference type="GO" id="GO:0007052">
    <property type="term" value="P:mitotic spindle organization"/>
    <property type="evidence" value="ECO:0007669"/>
    <property type="project" value="TreeGrafter"/>
</dbReference>
<dbReference type="GO" id="GO:0005816">
    <property type="term" value="C:spindle pole body"/>
    <property type="evidence" value="ECO:0007669"/>
    <property type="project" value="TreeGrafter"/>
</dbReference>
<dbReference type="PROSITE" id="PS50078">
    <property type="entry name" value="POLO_BOX"/>
    <property type="match status" value="2"/>
</dbReference>
<gene>
    <name evidence="9" type="primary">PLK1_1</name>
    <name evidence="9" type="ORF">HDU87_008128</name>
</gene>
<comment type="caution">
    <text evidence="9">The sequence shown here is derived from an EMBL/GenBank/DDBJ whole genome shotgun (WGS) entry which is preliminary data.</text>
</comment>
<organism evidence="9 10">
    <name type="scientific">Geranomyces variabilis</name>
    <dbReference type="NCBI Taxonomy" id="109894"/>
    <lineage>
        <taxon>Eukaryota</taxon>
        <taxon>Fungi</taxon>
        <taxon>Fungi incertae sedis</taxon>
        <taxon>Chytridiomycota</taxon>
        <taxon>Chytridiomycota incertae sedis</taxon>
        <taxon>Chytridiomycetes</taxon>
        <taxon>Spizellomycetales</taxon>
        <taxon>Powellomycetaceae</taxon>
        <taxon>Geranomyces</taxon>
    </lineage>
</organism>
<keyword evidence="1" id="KW-0723">Serine/threonine-protein kinase</keyword>
<evidence type="ECO:0000256" key="1">
    <source>
        <dbReference type="ARBA" id="ARBA00022527"/>
    </source>
</evidence>
<dbReference type="PANTHER" id="PTHR24345">
    <property type="entry name" value="SERINE/THREONINE-PROTEIN KINASE PLK"/>
    <property type="match status" value="1"/>
</dbReference>
<protein>
    <submittedName>
        <fullName evidence="9">Serine/threonine-protein kinase plk1</fullName>
    </submittedName>
</protein>
<feature type="region of interest" description="Disordered" evidence="7">
    <location>
        <begin position="148"/>
        <end position="169"/>
    </location>
</feature>
<dbReference type="CDD" id="cd13118">
    <property type="entry name" value="POLO_box_1"/>
    <property type="match status" value="1"/>
</dbReference>
<dbReference type="AlphaFoldDB" id="A0AAD5TDA7"/>
<feature type="domain" description="POLO box" evidence="8">
    <location>
        <begin position="350"/>
        <end position="430"/>
    </location>
</feature>
<evidence type="ECO:0000256" key="4">
    <source>
        <dbReference type="ARBA" id="ARBA00022741"/>
    </source>
</evidence>
<dbReference type="GO" id="GO:0005737">
    <property type="term" value="C:cytoplasm"/>
    <property type="evidence" value="ECO:0007669"/>
    <property type="project" value="TreeGrafter"/>
</dbReference>
<dbReference type="PANTHER" id="PTHR24345:SF0">
    <property type="entry name" value="CELL CYCLE SERINE_THREONINE-PROTEIN KINASE CDC5_MSD2"/>
    <property type="match status" value="1"/>
</dbReference>
<keyword evidence="10" id="KW-1185">Reference proteome</keyword>
<keyword evidence="3" id="KW-0677">Repeat</keyword>
<dbReference type="GO" id="GO:0004674">
    <property type="term" value="F:protein serine/threonine kinase activity"/>
    <property type="evidence" value="ECO:0007669"/>
    <property type="project" value="UniProtKB-KW"/>
</dbReference>
<dbReference type="SUPFAM" id="SSF82615">
    <property type="entry name" value="Polo-box domain"/>
    <property type="match status" value="2"/>
</dbReference>
<name>A0AAD5TDA7_9FUNG</name>
<dbReference type="GO" id="GO:0000776">
    <property type="term" value="C:kinetochore"/>
    <property type="evidence" value="ECO:0007669"/>
    <property type="project" value="TreeGrafter"/>
</dbReference>
<keyword evidence="4" id="KW-0547">Nucleotide-binding</keyword>
<evidence type="ECO:0000256" key="6">
    <source>
        <dbReference type="ARBA" id="ARBA00022840"/>
    </source>
</evidence>
<keyword evidence="6" id="KW-0067">ATP-binding</keyword>
<keyword evidence="2" id="KW-0808">Transferase</keyword>
<dbReference type="InterPro" id="IPR036947">
    <property type="entry name" value="POLO_box_dom_sf"/>
</dbReference>
<dbReference type="GO" id="GO:0005524">
    <property type="term" value="F:ATP binding"/>
    <property type="evidence" value="ECO:0007669"/>
    <property type="project" value="UniProtKB-KW"/>
</dbReference>